<accession>A0A6I4ZW66</accession>
<sequence>MGYAERDGNVLRLQEVDTKEKDVLHNIMQFYIYEFSRYIPIIKLEPNGSFKPFNLDKYWVEDNCYAYFIKLNEELIGFALVESSLELNSNIIQEFFIMSKHSGNGYGKRIARELFSIHPGDWKITQIENNEPAYYFWRGLINEISNGEFKERFEDGEFIQEFNTEVIKD</sequence>
<dbReference type="Pfam" id="PF00583">
    <property type="entry name" value="Acetyltransf_1"/>
    <property type="match status" value="1"/>
</dbReference>
<organism evidence="2 3">
    <name type="scientific">Pontibacillus yanchengensis</name>
    <dbReference type="NCBI Taxonomy" id="462910"/>
    <lineage>
        <taxon>Bacteria</taxon>
        <taxon>Bacillati</taxon>
        <taxon>Bacillota</taxon>
        <taxon>Bacilli</taxon>
        <taxon>Bacillales</taxon>
        <taxon>Bacillaceae</taxon>
        <taxon>Pontibacillus</taxon>
    </lineage>
</organism>
<proteinExistence type="predicted"/>
<keyword evidence="2" id="KW-0808">Transferase</keyword>
<dbReference type="GO" id="GO:0016747">
    <property type="term" value="F:acyltransferase activity, transferring groups other than amino-acyl groups"/>
    <property type="evidence" value="ECO:0007669"/>
    <property type="project" value="InterPro"/>
</dbReference>
<gene>
    <name evidence="2" type="ORF">GLW05_02995</name>
</gene>
<evidence type="ECO:0000313" key="3">
    <source>
        <dbReference type="Proteomes" id="UP000468638"/>
    </source>
</evidence>
<dbReference type="AlphaFoldDB" id="A0A6I4ZW66"/>
<evidence type="ECO:0000259" key="1">
    <source>
        <dbReference type="Pfam" id="PF00583"/>
    </source>
</evidence>
<name>A0A6I4ZW66_9BACI</name>
<reference evidence="2 3" key="1">
    <citation type="submission" date="2019-11" db="EMBL/GenBank/DDBJ databases">
        <title>Genome sequences of 17 halophilic strains isolated from different environments.</title>
        <authorList>
            <person name="Furrow R.E."/>
        </authorList>
    </citation>
    <scope>NUCLEOTIDE SEQUENCE [LARGE SCALE GENOMIC DNA]</scope>
    <source>
        <strain evidence="2 3">22514_16_FS</strain>
    </source>
</reference>
<dbReference type="Gene3D" id="3.40.630.30">
    <property type="match status" value="1"/>
</dbReference>
<dbReference type="RefSeq" id="WP_160849745.1">
    <property type="nucleotide sequence ID" value="NZ_WMEQ01000002.1"/>
</dbReference>
<comment type="caution">
    <text evidence="2">The sequence shown here is derived from an EMBL/GenBank/DDBJ whole genome shotgun (WGS) entry which is preliminary data.</text>
</comment>
<dbReference type="EMBL" id="WMEQ01000002">
    <property type="protein sequence ID" value="MYL32557.1"/>
    <property type="molecule type" value="Genomic_DNA"/>
</dbReference>
<dbReference type="Proteomes" id="UP000468638">
    <property type="component" value="Unassembled WGS sequence"/>
</dbReference>
<protein>
    <submittedName>
        <fullName evidence="2">GNAT family N-acetyltransferase</fullName>
    </submittedName>
</protein>
<feature type="domain" description="N-acetyltransferase" evidence="1">
    <location>
        <begin position="55"/>
        <end position="137"/>
    </location>
</feature>
<dbReference type="OrthoDB" id="8479334at2"/>
<dbReference type="InterPro" id="IPR016181">
    <property type="entry name" value="Acyl_CoA_acyltransferase"/>
</dbReference>
<dbReference type="InterPro" id="IPR000182">
    <property type="entry name" value="GNAT_dom"/>
</dbReference>
<dbReference type="SUPFAM" id="SSF55729">
    <property type="entry name" value="Acyl-CoA N-acyltransferases (Nat)"/>
    <property type="match status" value="1"/>
</dbReference>
<evidence type="ECO:0000313" key="2">
    <source>
        <dbReference type="EMBL" id="MYL32557.1"/>
    </source>
</evidence>